<dbReference type="Proteomes" id="UP000826271">
    <property type="component" value="Unassembled WGS sequence"/>
</dbReference>
<evidence type="ECO:0000313" key="2">
    <source>
        <dbReference type="Proteomes" id="UP000826271"/>
    </source>
</evidence>
<dbReference type="GO" id="GO:0005762">
    <property type="term" value="C:mitochondrial large ribosomal subunit"/>
    <property type="evidence" value="ECO:0007669"/>
    <property type="project" value="TreeGrafter"/>
</dbReference>
<dbReference type="AlphaFoldDB" id="A0AAV6WRZ2"/>
<dbReference type="Gene3D" id="2.40.30.10">
    <property type="entry name" value="Translation factors"/>
    <property type="match status" value="1"/>
</dbReference>
<dbReference type="InterPro" id="IPR019927">
    <property type="entry name" value="Ribosomal_uL3_bac/org-type"/>
</dbReference>
<protein>
    <submittedName>
        <fullName evidence="1">Uncharacterized protein</fullName>
    </submittedName>
</protein>
<dbReference type="SUPFAM" id="SSF50447">
    <property type="entry name" value="Translation proteins"/>
    <property type="match status" value="1"/>
</dbReference>
<dbReference type="PANTHER" id="PTHR11229">
    <property type="entry name" value="50S RIBOSOMAL PROTEIN L3"/>
    <property type="match status" value="1"/>
</dbReference>
<proteinExistence type="predicted"/>
<organism evidence="1 2">
    <name type="scientific">Buddleja alternifolia</name>
    <dbReference type="NCBI Taxonomy" id="168488"/>
    <lineage>
        <taxon>Eukaryota</taxon>
        <taxon>Viridiplantae</taxon>
        <taxon>Streptophyta</taxon>
        <taxon>Embryophyta</taxon>
        <taxon>Tracheophyta</taxon>
        <taxon>Spermatophyta</taxon>
        <taxon>Magnoliopsida</taxon>
        <taxon>eudicotyledons</taxon>
        <taxon>Gunneridae</taxon>
        <taxon>Pentapetalae</taxon>
        <taxon>asterids</taxon>
        <taxon>lamiids</taxon>
        <taxon>Lamiales</taxon>
        <taxon>Scrophulariaceae</taxon>
        <taxon>Buddlejeae</taxon>
        <taxon>Buddleja</taxon>
    </lineage>
</organism>
<keyword evidence="2" id="KW-1185">Reference proteome</keyword>
<comment type="caution">
    <text evidence="1">The sequence shown here is derived from an EMBL/GenBank/DDBJ whole genome shotgun (WGS) entry which is preliminary data.</text>
</comment>
<dbReference type="EMBL" id="WHWC01000014">
    <property type="protein sequence ID" value="KAG8370594.1"/>
    <property type="molecule type" value="Genomic_DNA"/>
</dbReference>
<sequence length="85" mass="9651">MPGHMGVEQRTVKNVWVYKIDPSRNLLWVPGATKKFVFIKDIVYKKPGISLLPFPTYFAPEDDDLEELEPLVAEIGDTNPFMAAD</sequence>
<dbReference type="GO" id="GO:0003735">
    <property type="term" value="F:structural constituent of ribosome"/>
    <property type="evidence" value="ECO:0007669"/>
    <property type="project" value="InterPro"/>
</dbReference>
<dbReference type="GO" id="GO:0006412">
    <property type="term" value="P:translation"/>
    <property type="evidence" value="ECO:0007669"/>
    <property type="project" value="InterPro"/>
</dbReference>
<accession>A0AAV6WRZ2</accession>
<dbReference type="InterPro" id="IPR009000">
    <property type="entry name" value="Transl_B-barrel_sf"/>
</dbReference>
<evidence type="ECO:0000313" key="1">
    <source>
        <dbReference type="EMBL" id="KAG8370594.1"/>
    </source>
</evidence>
<dbReference type="PANTHER" id="PTHR11229:SF8">
    <property type="entry name" value="LARGE RIBOSOMAL SUBUNIT PROTEIN UL3M"/>
    <property type="match status" value="1"/>
</dbReference>
<reference evidence="1" key="1">
    <citation type="submission" date="2019-10" db="EMBL/GenBank/DDBJ databases">
        <authorList>
            <person name="Zhang R."/>
            <person name="Pan Y."/>
            <person name="Wang J."/>
            <person name="Ma R."/>
            <person name="Yu S."/>
        </authorList>
    </citation>
    <scope>NUCLEOTIDE SEQUENCE</scope>
    <source>
        <strain evidence="1">LA-IB0</strain>
        <tissue evidence="1">Leaf</tissue>
    </source>
</reference>
<name>A0AAV6WRZ2_9LAMI</name>
<gene>
    <name evidence="1" type="ORF">BUALT_Bualt14G0133300</name>
</gene>